<dbReference type="Gene3D" id="3.30.450.40">
    <property type="match status" value="1"/>
</dbReference>
<dbReference type="AlphaFoldDB" id="A0A318J6T7"/>
<dbReference type="FunFam" id="3.40.50.300:FF:000006">
    <property type="entry name" value="DNA-binding transcriptional regulator NtrC"/>
    <property type="match status" value="1"/>
</dbReference>
<name>A0A318J6T7_9NEIS</name>
<dbReference type="InterPro" id="IPR058031">
    <property type="entry name" value="AAA_lid_NorR"/>
</dbReference>
<dbReference type="InterPro" id="IPR025944">
    <property type="entry name" value="Sigma_54_int_dom_CS"/>
</dbReference>
<dbReference type="PROSITE" id="PS00688">
    <property type="entry name" value="SIGMA54_INTERACT_3"/>
    <property type="match status" value="1"/>
</dbReference>
<evidence type="ECO:0000259" key="6">
    <source>
        <dbReference type="PROSITE" id="PS50045"/>
    </source>
</evidence>
<keyword evidence="4" id="KW-0238">DNA-binding</keyword>
<gene>
    <name evidence="7" type="ORF">DFR38_11950</name>
</gene>
<dbReference type="PANTHER" id="PTHR32071">
    <property type="entry name" value="TRANSCRIPTIONAL REGULATORY PROTEIN"/>
    <property type="match status" value="1"/>
</dbReference>
<dbReference type="RefSeq" id="WP_110313686.1">
    <property type="nucleotide sequence ID" value="NZ_QJKC01000019.1"/>
</dbReference>
<keyword evidence="8" id="KW-1185">Reference proteome</keyword>
<dbReference type="PROSITE" id="PS00676">
    <property type="entry name" value="SIGMA54_INTERACT_2"/>
    <property type="match status" value="1"/>
</dbReference>
<dbReference type="OrthoDB" id="9761705at2"/>
<dbReference type="CDD" id="cd00009">
    <property type="entry name" value="AAA"/>
    <property type="match status" value="1"/>
</dbReference>
<evidence type="ECO:0000256" key="3">
    <source>
        <dbReference type="ARBA" id="ARBA00023015"/>
    </source>
</evidence>
<dbReference type="InterPro" id="IPR002078">
    <property type="entry name" value="Sigma_54_int"/>
</dbReference>
<organism evidence="7 8">
    <name type="scientific">Aquitalea magnusonii</name>
    <dbReference type="NCBI Taxonomy" id="332411"/>
    <lineage>
        <taxon>Bacteria</taxon>
        <taxon>Pseudomonadati</taxon>
        <taxon>Pseudomonadota</taxon>
        <taxon>Betaproteobacteria</taxon>
        <taxon>Neisseriales</taxon>
        <taxon>Chromobacteriaceae</taxon>
        <taxon>Aquitalea</taxon>
    </lineage>
</organism>
<evidence type="ECO:0000313" key="7">
    <source>
        <dbReference type="EMBL" id="PXX42337.1"/>
    </source>
</evidence>
<evidence type="ECO:0000313" key="8">
    <source>
        <dbReference type="Proteomes" id="UP000248395"/>
    </source>
</evidence>
<reference evidence="7 8" key="1">
    <citation type="submission" date="2018-05" db="EMBL/GenBank/DDBJ databases">
        <title>Genomic Encyclopedia of Type Strains, Phase IV (KMG-IV): sequencing the most valuable type-strain genomes for metagenomic binning, comparative biology and taxonomic classification.</title>
        <authorList>
            <person name="Goeker M."/>
        </authorList>
    </citation>
    <scope>NUCLEOTIDE SEQUENCE [LARGE SCALE GENOMIC DNA]</scope>
    <source>
        <strain evidence="7 8">DSM 25134</strain>
    </source>
</reference>
<keyword evidence="3" id="KW-0805">Transcription regulation</keyword>
<dbReference type="Gene3D" id="3.40.50.300">
    <property type="entry name" value="P-loop containing nucleotide triphosphate hydrolases"/>
    <property type="match status" value="1"/>
</dbReference>
<keyword evidence="1" id="KW-0547">Nucleotide-binding</keyword>
<dbReference type="SUPFAM" id="SSF55781">
    <property type="entry name" value="GAF domain-like"/>
    <property type="match status" value="1"/>
</dbReference>
<dbReference type="InterPro" id="IPR002197">
    <property type="entry name" value="HTH_Fis"/>
</dbReference>
<dbReference type="GO" id="GO:0005524">
    <property type="term" value="F:ATP binding"/>
    <property type="evidence" value="ECO:0007669"/>
    <property type="project" value="UniProtKB-KW"/>
</dbReference>
<dbReference type="PROSITE" id="PS00675">
    <property type="entry name" value="SIGMA54_INTERACT_1"/>
    <property type="match status" value="1"/>
</dbReference>
<dbReference type="SMART" id="SM00382">
    <property type="entry name" value="AAA"/>
    <property type="match status" value="1"/>
</dbReference>
<proteinExistence type="predicted"/>
<comment type="caution">
    <text evidence="7">The sequence shown here is derived from an EMBL/GenBank/DDBJ whole genome shotgun (WGS) entry which is preliminary data.</text>
</comment>
<dbReference type="SUPFAM" id="SSF46689">
    <property type="entry name" value="Homeodomain-like"/>
    <property type="match status" value="1"/>
</dbReference>
<dbReference type="EMBL" id="QJKC01000019">
    <property type="protein sequence ID" value="PXX42337.1"/>
    <property type="molecule type" value="Genomic_DNA"/>
</dbReference>
<dbReference type="InterPro" id="IPR025662">
    <property type="entry name" value="Sigma_54_int_dom_ATP-bd_1"/>
</dbReference>
<dbReference type="Pfam" id="PF02954">
    <property type="entry name" value="HTH_8"/>
    <property type="match status" value="1"/>
</dbReference>
<dbReference type="InterPro" id="IPR009057">
    <property type="entry name" value="Homeodomain-like_sf"/>
</dbReference>
<dbReference type="InterPro" id="IPR003593">
    <property type="entry name" value="AAA+_ATPase"/>
</dbReference>
<dbReference type="Pfam" id="PF00158">
    <property type="entry name" value="Sigma54_activat"/>
    <property type="match status" value="1"/>
</dbReference>
<protein>
    <submittedName>
        <fullName evidence="7">GAF modulated Fis family sigma54 specific transcriptional regulator</fullName>
    </submittedName>
</protein>
<dbReference type="Gene3D" id="1.10.10.60">
    <property type="entry name" value="Homeodomain-like"/>
    <property type="match status" value="1"/>
</dbReference>
<dbReference type="Pfam" id="PF01590">
    <property type="entry name" value="GAF"/>
    <property type="match status" value="1"/>
</dbReference>
<dbReference type="SUPFAM" id="SSF52540">
    <property type="entry name" value="P-loop containing nucleoside triphosphate hydrolases"/>
    <property type="match status" value="1"/>
</dbReference>
<dbReference type="Proteomes" id="UP000248395">
    <property type="component" value="Unassembled WGS sequence"/>
</dbReference>
<sequence length="667" mass="72150">MHTTSLLIPRVGDERTVAASWERFVQNISPCPGNVRNVILESWWRCRSKAVDPLCPGAPTLASAEQLPALRHQASELYQAAHPVIALLAEVVHESGSLLMLTDPNGTILDLHGASKARHAGEQVNLAPGGCWVESLIGTNAIGTAIATHAPVQIYASEHYCKDVKHWTCAAAPVLDPHSGKLLGVIDISGEKETFHGHSLGLVMTAASQIASLLSRRGHEREARLLAQSADAFTRHANACVILLDRDGKVVKTNGKWAIAQEKHGISQQLEVGNRVPAADLTPGKQAGHDPLPAWLNQDWLHVLRLDGEVLGSLLLIPLARPPSQGASGSDPPPAALAAPHDAFADIIGSSALLQSVKTRARRLAPLDLPVMLLGETGVGKEVFARAIHQSGNHPHAPFVAVNCGAFTQELLASELFGYAEGAFTGARRGGAAGKFEQAHGGSLFLDEIGEMPLAMQPHLLRVLQDGMIVRLGDSRERRVSVRIIAATNRDLQGEVKAGRFRADLYHRLCVTTLALPALRERREDISQIIEHLNRCFARKYGVPAKTLDQPTRQALENHDWPGNIRQLKNVYETLFALSEGQQIDPDLLPAELAAAGERRPEPAVPTVLPNEVRRLAEMEKHAIQAAIAHAKGNLSQAARSLGISRSTLYVKLSAMRDRADSQHKPR</sequence>
<keyword evidence="5" id="KW-0804">Transcription</keyword>
<dbReference type="GO" id="GO:0043565">
    <property type="term" value="F:sequence-specific DNA binding"/>
    <property type="evidence" value="ECO:0007669"/>
    <property type="project" value="InterPro"/>
</dbReference>
<dbReference type="Gene3D" id="1.10.8.60">
    <property type="match status" value="1"/>
</dbReference>
<evidence type="ECO:0000256" key="5">
    <source>
        <dbReference type="ARBA" id="ARBA00023163"/>
    </source>
</evidence>
<accession>A0A318J6T7</accession>
<dbReference type="GO" id="GO:0006355">
    <property type="term" value="P:regulation of DNA-templated transcription"/>
    <property type="evidence" value="ECO:0007669"/>
    <property type="project" value="InterPro"/>
</dbReference>
<evidence type="ECO:0000256" key="2">
    <source>
        <dbReference type="ARBA" id="ARBA00022840"/>
    </source>
</evidence>
<dbReference type="InterPro" id="IPR003018">
    <property type="entry name" value="GAF"/>
</dbReference>
<dbReference type="InterPro" id="IPR027417">
    <property type="entry name" value="P-loop_NTPase"/>
</dbReference>
<keyword evidence="2" id="KW-0067">ATP-binding</keyword>
<dbReference type="InterPro" id="IPR025943">
    <property type="entry name" value="Sigma_54_int_dom_ATP-bd_2"/>
</dbReference>
<dbReference type="InterPro" id="IPR029016">
    <property type="entry name" value="GAF-like_dom_sf"/>
</dbReference>
<evidence type="ECO:0000256" key="4">
    <source>
        <dbReference type="ARBA" id="ARBA00023125"/>
    </source>
</evidence>
<evidence type="ECO:0000256" key="1">
    <source>
        <dbReference type="ARBA" id="ARBA00022741"/>
    </source>
</evidence>
<dbReference type="PRINTS" id="PR01590">
    <property type="entry name" value="HTHFIS"/>
</dbReference>
<feature type="domain" description="Sigma-54 factor interaction" evidence="6">
    <location>
        <begin position="347"/>
        <end position="577"/>
    </location>
</feature>
<dbReference type="Pfam" id="PF25601">
    <property type="entry name" value="AAA_lid_14"/>
    <property type="match status" value="1"/>
</dbReference>
<dbReference type="PROSITE" id="PS50045">
    <property type="entry name" value="SIGMA54_INTERACT_4"/>
    <property type="match status" value="1"/>
</dbReference>